<dbReference type="PANTHER" id="PTHR43459">
    <property type="entry name" value="ENOYL-COA HYDRATASE"/>
    <property type="match status" value="1"/>
</dbReference>
<dbReference type="PANTHER" id="PTHR43459:SF1">
    <property type="entry name" value="EG:BACN32G11.4 PROTEIN"/>
    <property type="match status" value="1"/>
</dbReference>
<comment type="similarity">
    <text evidence="1">Belongs to the enoyl-CoA hydratase/isomerase family.</text>
</comment>
<evidence type="ECO:0000313" key="2">
    <source>
        <dbReference type="EMBL" id="MBJ7602724.1"/>
    </source>
</evidence>
<dbReference type="InterPro" id="IPR029045">
    <property type="entry name" value="ClpP/crotonase-like_dom_sf"/>
</dbReference>
<dbReference type="EMBL" id="JAEKNQ010000022">
    <property type="protein sequence ID" value="MBJ7602724.1"/>
    <property type="molecule type" value="Genomic_DNA"/>
</dbReference>
<dbReference type="Gene3D" id="1.10.12.10">
    <property type="entry name" value="Lyase 2-enoyl-coa Hydratase, Chain A, domain 2"/>
    <property type="match status" value="1"/>
</dbReference>
<dbReference type="AlphaFoldDB" id="A0A934KA17"/>
<evidence type="ECO:0000313" key="3">
    <source>
        <dbReference type="Proteomes" id="UP000620075"/>
    </source>
</evidence>
<protein>
    <submittedName>
        <fullName evidence="2">Enoyl-CoA hydratase/isomerase family protein</fullName>
    </submittedName>
</protein>
<dbReference type="GO" id="GO:0003824">
    <property type="term" value="F:catalytic activity"/>
    <property type="evidence" value="ECO:0007669"/>
    <property type="project" value="UniProtKB-ARBA"/>
</dbReference>
<sequence>MAWRHFDYEEEAGVATVTFSRPERLNSLTFEIYADLERLTAELKGRLSDIRVVVLRGRGRGFCSGGDVEETIGELLKLDTRGVYEFARMTGACTRNLRELPQPVISSVNGIAAGAGAVLAAASDLRLLAESASFRFLFTKVGISGGDMGICWLLPRLVGLGRAAEILLLGDRISSAEALAMGLANRVVPDQELDALVAEYAGRLQEVAPWGLAMTKEMLNRAGSLDYSAAIEMEAWTQTMLMTAQDFREFHAGFTGKRKPVFTGR</sequence>
<organism evidence="2 3">
    <name type="scientific">Candidatus Dormiibacter inghamiae</name>
    <dbReference type="NCBI Taxonomy" id="3127013"/>
    <lineage>
        <taxon>Bacteria</taxon>
        <taxon>Bacillati</taxon>
        <taxon>Candidatus Dormiibacterota</taxon>
        <taxon>Candidatus Dormibacteria</taxon>
        <taxon>Candidatus Dormibacterales</taxon>
        <taxon>Candidatus Dormibacteraceae</taxon>
        <taxon>Candidatus Dormiibacter</taxon>
    </lineage>
</organism>
<dbReference type="Proteomes" id="UP000620075">
    <property type="component" value="Unassembled WGS sequence"/>
</dbReference>
<dbReference type="InterPro" id="IPR001753">
    <property type="entry name" value="Enoyl-CoA_hydra/iso"/>
</dbReference>
<evidence type="ECO:0000256" key="1">
    <source>
        <dbReference type="ARBA" id="ARBA00005254"/>
    </source>
</evidence>
<dbReference type="Gene3D" id="3.90.226.10">
    <property type="entry name" value="2-enoyl-CoA Hydratase, Chain A, domain 1"/>
    <property type="match status" value="1"/>
</dbReference>
<dbReference type="Pfam" id="PF00378">
    <property type="entry name" value="ECH_1"/>
    <property type="match status" value="1"/>
</dbReference>
<dbReference type="CDD" id="cd06558">
    <property type="entry name" value="crotonase-like"/>
    <property type="match status" value="1"/>
</dbReference>
<reference evidence="2 3" key="1">
    <citation type="submission" date="2020-10" db="EMBL/GenBank/DDBJ databases">
        <title>Ca. Dormibacterota MAGs.</title>
        <authorList>
            <person name="Montgomery K."/>
        </authorList>
    </citation>
    <scope>NUCLEOTIDE SEQUENCE [LARGE SCALE GENOMIC DNA]</scope>
    <source>
        <strain evidence="2">SC8811_S16_3</strain>
    </source>
</reference>
<dbReference type="InterPro" id="IPR014748">
    <property type="entry name" value="Enoyl-CoA_hydra_C"/>
</dbReference>
<gene>
    <name evidence="2" type="ORF">JF888_05955</name>
</gene>
<proteinExistence type="inferred from homology"/>
<name>A0A934KA17_9BACT</name>
<accession>A0A934KA17</accession>
<comment type="caution">
    <text evidence="2">The sequence shown here is derived from an EMBL/GenBank/DDBJ whole genome shotgun (WGS) entry which is preliminary data.</text>
</comment>
<dbReference type="SUPFAM" id="SSF52096">
    <property type="entry name" value="ClpP/crotonase"/>
    <property type="match status" value="1"/>
</dbReference>
<dbReference type="RefSeq" id="WP_338177551.1">
    <property type="nucleotide sequence ID" value="NZ_JAEKNQ010000022.1"/>
</dbReference>